<gene>
    <name evidence="10" type="ordered locus">Shel_06310</name>
</gene>
<feature type="transmembrane region" description="Helical" evidence="8">
    <location>
        <begin position="341"/>
        <end position="361"/>
    </location>
</feature>
<proteinExistence type="inferred from homology"/>
<dbReference type="GO" id="GO:0016413">
    <property type="term" value="F:O-acetyltransferase activity"/>
    <property type="evidence" value="ECO:0007669"/>
    <property type="project" value="TreeGrafter"/>
</dbReference>
<evidence type="ECO:0000256" key="1">
    <source>
        <dbReference type="ARBA" id="ARBA00004651"/>
    </source>
</evidence>
<dbReference type="InterPro" id="IPR002656">
    <property type="entry name" value="Acyl_transf_3_dom"/>
</dbReference>
<feature type="transmembrane region" description="Helical" evidence="8">
    <location>
        <begin position="308"/>
        <end position="329"/>
    </location>
</feature>
<feature type="transmembrane region" description="Helical" evidence="8">
    <location>
        <begin position="206"/>
        <end position="226"/>
    </location>
</feature>
<keyword evidence="5 8" id="KW-1133">Transmembrane helix</keyword>
<evidence type="ECO:0000256" key="4">
    <source>
        <dbReference type="ARBA" id="ARBA00022692"/>
    </source>
</evidence>
<feature type="transmembrane region" description="Helical" evidence="8">
    <location>
        <begin position="174"/>
        <end position="194"/>
    </location>
</feature>
<dbReference type="GO" id="GO:0005886">
    <property type="term" value="C:plasma membrane"/>
    <property type="evidence" value="ECO:0007669"/>
    <property type="project" value="UniProtKB-SubCell"/>
</dbReference>
<evidence type="ECO:0000313" key="10">
    <source>
        <dbReference type="EMBL" id="ACV21690.1"/>
    </source>
</evidence>
<evidence type="ECO:0000256" key="8">
    <source>
        <dbReference type="SAM" id="Phobius"/>
    </source>
</evidence>
<feature type="transmembrane region" description="Helical" evidence="8">
    <location>
        <begin position="233"/>
        <end position="250"/>
    </location>
</feature>
<keyword evidence="4 8" id="KW-0812">Transmembrane</keyword>
<evidence type="ECO:0000256" key="3">
    <source>
        <dbReference type="ARBA" id="ARBA00022475"/>
    </source>
</evidence>
<dbReference type="EMBL" id="CP001684">
    <property type="protein sequence ID" value="ACV21690.1"/>
    <property type="molecule type" value="Genomic_DNA"/>
</dbReference>
<evidence type="ECO:0000256" key="7">
    <source>
        <dbReference type="SAM" id="MobiDB-lite"/>
    </source>
</evidence>
<evidence type="ECO:0000256" key="5">
    <source>
        <dbReference type="ARBA" id="ARBA00022989"/>
    </source>
</evidence>
<dbReference type="Proteomes" id="UP000002026">
    <property type="component" value="Chromosome"/>
</dbReference>
<name>C7N3U9_SLAHD</name>
<dbReference type="PANTHER" id="PTHR40074:SF2">
    <property type="entry name" value="O-ACETYLTRANSFERASE WECH"/>
    <property type="match status" value="1"/>
</dbReference>
<feature type="transmembrane region" description="Helical" evidence="8">
    <location>
        <begin position="39"/>
        <end position="58"/>
    </location>
</feature>
<sequence length="371" mass="41720">MHQSEGSCQASEIAGGSGRPDGGGAPSQPKQRIRYLDTLRVIAIAFVLVNHTVGPWMLSLPDQTLNWWFGVTYFFMCKFAVPLFVMISGALLLRKTDPYQKTGRRIVRIVKALVLFSVFYYFVNQTSYSLIDFVDRFWHAGICAPLWYLYMYLGLLIMLPLLQRLASVMRNRDYLYFFAISLGIVNLLPVVAAFSPSFEPTSYFQLPLFTGFVGMFFGGHYLANVAKVTRRHAVIAAVVFLVCLAFLVASTDYFYQVNGGKGYLAMDNRTFSPIMLMAACVFVVVRWREDARAGRPASSAAQHVIRELALCSFGIYLVHPYFVTLMKPYFVQAAASAPDVFALLVYQLVLFAVSFAATWLLRLIPPGRDIL</sequence>
<protein>
    <submittedName>
        <fullName evidence="10">Uncharacterized conserved protein</fullName>
    </submittedName>
</protein>
<feature type="compositionally biased region" description="Gly residues" evidence="7">
    <location>
        <begin position="15"/>
        <end position="25"/>
    </location>
</feature>
<feature type="compositionally biased region" description="Polar residues" evidence="7">
    <location>
        <begin position="1"/>
        <end position="10"/>
    </location>
</feature>
<feature type="region of interest" description="Disordered" evidence="7">
    <location>
        <begin position="1"/>
        <end position="29"/>
    </location>
</feature>
<dbReference type="KEGG" id="shi:Shel_06310"/>
<dbReference type="STRING" id="471855.Shel_06310"/>
<feature type="transmembrane region" description="Helical" evidence="8">
    <location>
        <begin position="270"/>
        <end position="287"/>
    </location>
</feature>
<dbReference type="PANTHER" id="PTHR40074">
    <property type="entry name" value="O-ACETYLTRANSFERASE WECH"/>
    <property type="match status" value="1"/>
</dbReference>
<reference evidence="10 11" key="1">
    <citation type="journal article" date="2009" name="Stand. Genomic Sci.">
        <title>Complete genome sequence of Slackia heliotrinireducens type strain (RHS 1).</title>
        <authorList>
            <person name="Pukall R."/>
            <person name="Lapidus A."/>
            <person name="Nolan M."/>
            <person name="Copeland A."/>
            <person name="Glavina Del Rio T."/>
            <person name="Lucas S."/>
            <person name="Chen F."/>
            <person name="Tice H."/>
            <person name="Cheng J.F."/>
            <person name="Chertkov O."/>
            <person name="Bruce D."/>
            <person name="Goodwin L."/>
            <person name="Kuske C."/>
            <person name="Brettin T."/>
            <person name="Detter J.C."/>
            <person name="Han C."/>
            <person name="Pitluck S."/>
            <person name="Pati A."/>
            <person name="Mavrommatis K."/>
            <person name="Ivanova N."/>
            <person name="Ovchinnikova G."/>
            <person name="Chen A."/>
            <person name="Palaniappan K."/>
            <person name="Schneider S."/>
            <person name="Rohde M."/>
            <person name="Chain P."/>
            <person name="D'haeseleer P."/>
            <person name="Goker M."/>
            <person name="Bristow J."/>
            <person name="Eisen J.A."/>
            <person name="Markowitz V."/>
            <person name="Kyrpides N.C."/>
            <person name="Klenk H.P."/>
            <person name="Hugenholtz P."/>
        </authorList>
    </citation>
    <scope>NUCLEOTIDE SEQUENCE [LARGE SCALE GENOMIC DNA]</scope>
    <source>
        <strain evidence="11">ATCC 29202 / DSM 20476 / NCTC 11029 / RHS 1</strain>
    </source>
</reference>
<evidence type="ECO:0000256" key="2">
    <source>
        <dbReference type="ARBA" id="ARBA00007400"/>
    </source>
</evidence>
<dbReference type="AlphaFoldDB" id="C7N3U9"/>
<keyword evidence="11" id="KW-1185">Reference proteome</keyword>
<dbReference type="GO" id="GO:0009246">
    <property type="term" value="P:enterobacterial common antigen biosynthetic process"/>
    <property type="evidence" value="ECO:0007669"/>
    <property type="project" value="TreeGrafter"/>
</dbReference>
<feature type="transmembrane region" description="Helical" evidence="8">
    <location>
        <begin position="138"/>
        <end position="162"/>
    </location>
</feature>
<comment type="subcellular location">
    <subcellularLocation>
        <location evidence="1">Cell membrane</location>
        <topology evidence="1">Multi-pass membrane protein</topology>
    </subcellularLocation>
</comment>
<dbReference type="Pfam" id="PF01757">
    <property type="entry name" value="Acyl_transf_3"/>
    <property type="match status" value="1"/>
</dbReference>
<evidence type="ECO:0000259" key="9">
    <source>
        <dbReference type="Pfam" id="PF01757"/>
    </source>
</evidence>
<accession>C7N3U9</accession>
<feature type="transmembrane region" description="Helical" evidence="8">
    <location>
        <begin position="70"/>
        <end position="93"/>
    </location>
</feature>
<dbReference type="eggNOG" id="COG3274">
    <property type="taxonomic scope" value="Bacteria"/>
</dbReference>
<feature type="domain" description="Acyltransferase 3" evidence="9">
    <location>
        <begin position="34"/>
        <end position="361"/>
    </location>
</feature>
<evidence type="ECO:0000256" key="6">
    <source>
        <dbReference type="ARBA" id="ARBA00023136"/>
    </source>
</evidence>
<dbReference type="HOGENOM" id="CLU_047714_0_2_11"/>
<evidence type="ECO:0000313" key="11">
    <source>
        <dbReference type="Proteomes" id="UP000002026"/>
    </source>
</evidence>
<organism evidence="10 11">
    <name type="scientific">Slackia heliotrinireducens (strain ATCC 29202 / DSM 20476 / NCTC 11029 / RHS 1)</name>
    <name type="common">Peptococcus heliotrinreducens</name>
    <dbReference type="NCBI Taxonomy" id="471855"/>
    <lineage>
        <taxon>Bacteria</taxon>
        <taxon>Bacillati</taxon>
        <taxon>Actinomycetota</taxon>
        <taxon>Coriobacteriia</taxon>
        <taxon>Eggerthellales</taxon>
        <taxon>Eggerthellaceae</taxon>
        <taxon>Slackia</taxon>
    </lineage>
</organism>
<feature type="transmembrane region" description="Helical" evidence="8">
    <location>
        <begin position="105"/>
        <end position="123"/>
    </location>
</feature>
<keyword evidence="6 8" id="KW-0472">Membrane</keyword>
<comment type="similarity">
    <text evidence="2">Belongs to the acyltransferase 3 family.</text>
</comment>
<keyword evidence="3" id="KW-1003">Cell membrane</keyword>
<dbReference type="RefSeq" id="WP_012797795.1">
    <property type="nucleotide sequence ID" value="NC_013165.1"/>
</dbReference>